<dbReference type="Proteomes" id="UP000474640">
    <property type="component" value="Unassembled WGS sequence"/>
</dbReference>
<reference evidence="2 3" key="1">
    <citation type="submission" date="2020-01" db="EMBL/GenBank/DDBJ databases">
        <authorList>
            <person name="Palmer J.M."/>
        </authorList>
    </citation>
    <scope>NUCLEOTIDE SEQUENCE [LARGE SCALE GENOMIC DNA]</scope>
    <source>
        <strain evidence="2 3">TWF970</strain>
    </source>
</reference>
<comment type="caution">
    <text evidence="2">The sequence shown here is derived from an EMBL/GenBank/DDBJ whole genome shotgun (WGS) entry which is preliminary data.</text>
</comment>
<feature type="region of interest" description="Disordered" evidence="1">
    <location>
        <begin position="1"/>
        <end position="81"/>
    </location>
</feature>
<feature type="compositionally biased region" description="Polar residues" evidence="1">
    <location>
        <begin position="1"/>
        <end position="11"/>
    </location>
</feature>
<proteinExistence type="predicted"/>
<evidence type="ECO:0000313" key="3">
    <source>
        <dbReference type="Proteomes" id="UP000474640"/>
    </source>
</evidence>
<dbReference type="Gene3D" id="2.40.10.10">
    <property type="entry name" value="Trypsin-like serine proteases"/>
    <property type="match status" value="1"/>
</dbReference>
<sequence length="502" mass="55864">MRRITYTTGSTDIGRRLHSSHSRSSQAQTNARSTSFKASDGGNDDREDHVQPFHSREAARVVLDSGSYQSRPEPEPRRRWEPIRSASPAAVIWNEHLDSTMRYLTRKGIKWTALHLGLLNQKVTIAVLYEDSGPWDREVVERELRYFYFPHQIFTDMVFSQARVNKGAALGASEYSDRQSCGAGVGVRGVSWSAGTVGGYFESETGELYGLTCHHVLLPTKTHPNSNDDRSGFSVTKGYPEYLDTVGLHHSAFKPEDGAIEVVQPPCVDHFDTLLELQALIKNAEEGLRTLKAKYEVLGIPVPKNKAESWQAIIKDSYRQLAATQLYNRTFGTVISSSGYKINLETKGSIDWGLFEISRSRSVWNMIPGVDAERRRGSWDGLSRSRIAFNGIADPMENESVFKIGRKTGPTFGIINGVRDGVNLKENLGETKEWCVVGTNGTDFSAAGDSGSLVFNQKFQVIGIVTAGCDSMRGLTYMTPIKLVLHDILKTTGIKIKFWDNL</sequence>
<dbReference type="AlphaFoldDB" id="A0A7C8W0Q9"/>
<evidence type="ECO:0000256" key="1">
    <source>
        <dbReference type="SAM" id="MobiDB-lite"/>
    </source>
</evidence>
<gene>
    <name evidence="2" type="ORF">TWF970_000790</name>
</gene>
<dbReference type="EMBL" id="JAABOJ010000001">
    <property type="protein sequence ID" value="KAF3291576.1"/>
    <property type="molecule type" value="Genomic_DNA"/>
</dbReference>
<dbReference type="OMA" id="MENESVF"/>
<dbReference type="OrthoDB" id="5424209at2759"/>
<feature type="compositionally biased region" description="Basic and acidic residues" evidence="1">
    <location>
        <begin position="43"/>
        <end position="59"/>
    </location>
</feature>
<organism evidence="2 3">
    <name type="scientific">Orbilia oligospora</name>
    <name type="common">Nematode-trapping fungus</name>
    <name type="synonym">Arthrobotrys oligospora</name>
    <dbReference type="NCBI Taxonomy" id="2813651"/>
    <lineage>
        <taxon>Eukaryota</taxon>
        <taxon>Fungi</taxon>
        <taxon>Dikarya</taxon>
        <taxon>Ascomycota</taxon>
        <taxon>Pezizomycotina</taxon>
        <taxon>Orbiliomycetes</taxon>
        <taxon>Orbiliales</taxon>
        <taxon>Orbiliaceae</taxon>
        <taxon>Orbilia</taxon>
    </lineage>
</organism>
<name>A0A7C8W0Q9_ORBOL</name>
<dbReference type="SUPFAM" id="SSF50494">
    <property type="entry name" value="Trypsin-like serine proteases"/>
    <property type="match status" value="1"/>
</dbReference>
<feature type="compositionally biased region" description="Polar residues" evidence="1">
    <location>
        <begin position="26"/>
        <end position="37"/>
    </location>
</feature>
<evidence type="ECO:0000313" key="2">
    <source>
        <dbReference type="EMBL" id="KAF3291576.1"/>
    </source>
</evidence>
<dbReference type="InterPro" id="IPR043504">
    <property type="entry name" value="Peptidase_S1_PA_chymotrypsin"/>
</dbReference>
<evidence type="ECO:0008006" key="4">
    <source>
        <dbReference type="Google" id="ProtNLM"/>
    </source>
</evidence>
<protein>
    <recommendedName>
        <fullName evidence="4">Peptidase S1 domain-containing protein</fullName>
    </recommendedName>
</protein>
<feature type="compositionally biased region" description="Basic and acidic residues" evidence="1">
    <location>
        <begin position="72"/>
        <end position="81"/>
    </location>
</feature>
<dbReference type="InterPro" id="IPR009003">
    <property type="entry name" value="Peptidase_S1_PA"/>
</dbReference>
<accession>A0A7C8W0Q9</accession>